<dbReference type="EMBL" id="FWZT01000010">
    <property type="protein sequence ID" value="SMF32216.1"/>
    <property type="molecule type" value="Genomic_DNA"/>
</dbReference>
<dbReference type="STRING" id="1513793.SAMN06296036_11013"/>
<reference evidence="2" key="1">
    <citation type="submission" date="2017-04" db="EMBL/GenBank/DDBJ databases">
        <authorList>
            <person name="Varghese N."/>
            <person name="Submissions S."/>
        </authorList>
    </citation>
    <scope>NUCLEOTIDE SEQUENCE [LARGE SCALE GENOMIC DNA]</scope>
    <source>
        <strain evidence="2">RKEM611</strain>
    </source>
</reference>
<accession>A0A1Y6BWE9</accession>
<protein>
    <recommendedName>
        <fullName evidence="3">Lipoprotein</fullName>
    </recommendedName>
</protein>
<evidence type="ECO:0000313" key="2">
    <source>
        <dbReference type="Proteomes" id="UP000192907"/>
    </source>
</evidence>
<proteinExistence type="predicted"/>
<name>A0A1Y6BWE9_9BACT</name>
<gene>
    <name evidence="1" type="ORF">SAMN06296036_11013</name>
</gene>
<evidence type="ECO:0000313" key="1">
    <source>
        <dbReference type="EMBL" id="SMF32216.1"/>
    </source>
</evidence>
<organism evidence="1 2">
    <name type="scientific">Pseudobacteriovorax antillogorgiicola</name>
    <dbReference type="NCBI Taxonomy" id="1513793"/>
    <lineage>
        <taxon>Bacteria</taxon>
        <taxon>Pseudomonadati</taxon>
        <taxon>Bdellovibrionota</taxon>
        <taxon>Oligoflexia</taxon>
        <taxon>Oligoflexales</taxon>
        <taxon>Pseudobacteriovoracaceae</taxon>
        <taxon>Pseudobacteriovorax</taxon>
    </lineage>
</organism>
<dbReference type="PROSITE" id="PS51257">
    <property type="entry name" value="PROKAR_LIPOPROTEIN"/>
    <property type="match status" value="1"/>
</dbReference>
<dbReference type="AlphaFoldDB" id="A0A1Y6BWE9"/>
<evidence type="ECO:0008006" key="3">
    <source>
        <dbReference type="Google" id="ProtNLM"/>
    </source>
</evidence>
<dbReference type="Proteomes" id="UP000192907">
    <property type="component" value="Unassembled WGS sequence"/>
</dbReference>
<keyword evidence="2" id="KW-1185">Reference proteome</keyword>
<sequence length="99" mass="11487">MSRWCLLIFALILVGCDWYHKDKCEWYLVPEPDDASKVEPGWVALCARNYVINKQRCLLKAKLPFAKAVYGKPFRYNTLEVKPGTYPKEVLSIKTCNDD</sequence>